<evidence type="ECO:0000256" key="5">
    <source>
        <dbReference type="SAM" id="Coils"/>
    </source>
</evidence>
<comment type="caution">
    <text evidence="7">The sequence shown here is derived from an EMBL/GenBank/DDBJ whole genome shotgun (WGS) entry which is preliminary data.</text>
</comment>
<name>A0A0C2NFG7_THEKT</name>
<dbReference type="InterPro" id="IPR011709">
    <property type="entry name" value="DEAD-box_helicase_OB_fold"/>
</dbReference>
<feature type="coiled-coil region" evidence="5">
    <location>
        <begin position="217"/>
        <end position="244"/>
    </location>
</feature>
<organism evidence="7 8">
    <name type="scientific">Thelohanellus kitauei</name>
    <name type="common">Myxosporean</name>
    <dbReference type="NCBI Taxonomy" id="669202"/>
    <lineage>
        <taxon>Eukaryota</taxon>
        <taxon>Metazoa</taxon>
        <taxon>Cnidaria</taxon>
        <taxon>Myxozoa</taxon>
        <taxon>Myxosporea</taxon>
        <taxon>Bivalvulida</taxon>
        <taxon>Platysporina</taxon>
        <taxon>Myxobolidae</taxon>
        <taxon>Thelohanellus</taxon>
    </lineage>
</organism>
<proteinExistence type="predicted"/>
<evidence type="ECO:0000256" key="3">
    <source>
        <dbReference type="ARBA" id="ARBA00022806"/>
    </source>
</evidence>
<evidence type="ECO:0000256" key="4">
    <source>
        <dbReference type="ARBA" id="ARBA00022840"/>
    </source>
</evidence>
<accession>A0A0C2NFG7</accession>
<evidence type="ECO:0000256" key="2">
    <source>
        <dbReference type="ARBA" id="ARBA00022801"/>
    </source>
</evidence>
<sequence length="309" mass="36182">MVEFPLDPVLSKMLVTSCDMGCSDEVMTIVSMLSVPAIFFRPKGREEISDQAREKFQIQESDHLTFLNVYKEWKKSKYSTSWCTEHYIHVKSMRKVREVRSQLKLIMESQKMALLSCGFEWDIIRKCICAAYFHQAARLKGVGEYVQMRTGMPCYLHPSSALYGMGYTPDHVVYHELLMTTREYMICVTTVEGEWLAELGPMFYAIKHTGGTHAQNRQADRESLQQIEEEMAASNEEYKQIKLQKSLEEDQKIWTYQIYGSIYEKTKNYEKRNLIMLNFSKSKLRRGKTLRRTKLPPILTLHGVDIRFF</sequence>
<protein>
    <submittedName>
        <fullName evidence="7">Pre-mRNA-splicing factor ATP-dependent RNA helicase PRP16</fullName>
    </submittedName>
</protein>
<evidence type="ECO:0000259" key="6">
    <source>
        <dbReference type="SMART" id="SM00847"/>
    </source>
</evidence>
<dbReference type="PANTHER" id="PTHR18934">
    <property type="entry name" value="ATP-DEPENDENT RNA HELICASE"/>
    <property type="match status" value="1"/>
</dbReference>
<reference evidence="7 8" key="1">
    <citation type="journal article" date="2014" name="Genome Biol. Evol.">
        <title>The genome of the myxosporean Thelohanellus kitauei shows adaptations to nutrient acquisition within its fish host.</title>
        <authorList>
            <person name="Yang Y."/>
            <person name="Xiong J."/>
            <person name="Zhou Z."/>
            <person name="Huo F."/>
            <person name="Miao W."/>
            <person name="Ran C."/>
            <person name="Liu Y."/>
            <person name="Zhang J."/>
            <person name="Feng J."/>
            <person name="Wang M."/>
            <person name="Wang M."/>
            <person name="Wang L."/>
            <person name="Yao B."/>
        </authorList>
    </citation>
    <scope>NUCLEOTIDE SEQUENCE [LARGE SCALE GENOMIC DNA]</scope>
    <source>
        <strain evidence="7">Wuqing</strain>
    </source>
</reference>
<dbReference type="InterPro" id="IPR027417">
    <property type="entry name" value="P-loop_NTPase"/>
</dbReference>
<dbReference type="PANTHER" id="PTHR18934:SF91">
    <property type="entry name" value="PRE-MRNA-SPLICING FACTOR ATP-DEPENDENT RNA HELICASE PRP16"/>
    <property type="match status" value="1"/>
</dbReference>
<dbReference type="GO" id="GO:0005524">
    <property type="term" value="F:ATP binding"/>
    <property type="evidence" value="ECO:0007669"/>
    <property type="project" value="UniProtKB-KW"/>
</dbReference>
<keyword evidence="8" id="KW-1185">Reference proteome</keyword>
<dbReference type="InterPro" id="IPR007502">
    <property type="entry name" value="Helicase-assoc_dom"/>
</dbReference>
<keyword evidence="2" id="KW-0378">Hydrolase</keyword>
<dbReference type="Pfam" id="PF07717">
    <property type="entry name" value="OB_NTP_bind"/>
    <property type="match status" value="1"/>
</dbReference>
<dbReference type="OrthoDB" id="5973952at2759"/>
<dbReference type="GO" id="GO:0034458">
    <property type="term" value="F:3'-5' RNA helicase activity"/>
    <property type="evidence" value="ECO:0007669"/>
    <property type="project" value="TreeGrafter"/>
</dbReference>
<evidence type="ECO:0000313" key="7">
    <source>
        <dbReference type="EMBL" id="KII72757.1"/>
    </source>
</evidence>
<dbReference type="Gene3D" id="1.20.120.1080">
    <property type="match status" value="1"/>
</dbReference>
<feature type="domain" description="Helicase-associated" evidence="6">
    <location>
        <begin position="1"/>
        <end position="67"/>
    </location>
</feature>
<dbReference type="SMART" id="SM00847">
    <property type="entry name" value="HA2"/>
    <property type="match status" value="1"/>
</dbReference>
<evidence type="ECO:0000256" key="1">
    <source>
        <dbReference type="ARBA" id="ARBA00022741"/>
    </source>
</evidence>
<dbReference type="SUPFAM" id="SSF52540">
    <property type="entry name" value="P-loop containing nucleoside triphosphate hydrolases"/>
    <property type="match status" value="1"/>
</dbReference>
<keyword evidence="5" id="KW-0175">Coiled coil</keyword>
<keyword evidence="3 7" id="KW-0347">Helicase</keyword>
<dbReference type="AlphaFoldDB" id="A0A0C2NFG7"/>
<gene>
    <name evidence="7" type="ORF">RF11_00664</name>
</gene>
<evidence type="ECO:0000313" key="8">
    <source>
        <dbReference type="Proteomes" id="UP000031668"/>
    </source>
</evidence>
<keyword evidence="4" id="KW-0067">ATP-binding</keyword>
<dbReference type="OMA" id="YRAMENG"/>
<dbReference type="Proteomes" id="UP000031668">
    <property type="component" value="Unassembled WGS sequence"/>
</dbReference>
<dbReference type="GO" id="GO:0003723">
    <property type="term" value="F:RNA binding"/>
    <property type="evidence" value="ECO:0007669"/>
    <property type="project" value="TreeGrafter"/>
</dbReference>
<dbReference type="Pfam" id="PF21010">
    <property type="entry name" value="HA2_C"/>
    <property type="match status" value="1"/>
</dbReference>
<dbReference type="EMBL" id="JWZT01001108">
    <property type="protein sequence ID" value="KII72757.1"/>
    <property type="molecule type" value="Genomic_DNA"/>
</dbReference>
<dbReference type="GO" id="GO:0016787">
    <property type="term" value="F:hydrolase activity"/>
    <property type="evidence" value="ECO:0007669"/>
    <property type="project" value="UniProtKB-KW"/>
</dbReference>
<keyword evidence="1" id="KW-0547">Nucleotide-binding</keyword>